<reference evidence="2 3" key="1">
    <citation type="journal article" date="2018" name="G3 (Bethesda)">
        <title>Phylogenetic and Phylogenomic Definition of Rhizopus Species.</title>
        <authorList>
            <person name="Gryganskyi A.P."/>
            <person name="Golan J."/>
            <person name="Dolatabadi S."/>
            <person name="Mondo S."/>
            <person name="Robb S."/>
            <person name="Idnurm A."/>
            <person name="Muszewska A."/>
            <person name="Steczkiewicz K."/>
            <person name="Masonjones S."/>
            <person name="Liao H.L."/>
            <person name="Gajdeczka M.T."/>
            <person name="Anike F."/>
            <person name="Vuek A."/>
            <person name="Anishchenko I.M."/>
            <person name="Voigt K."/>
            <person name="de Hoog G.S."/>
            <person name="Smith M.E."/>
            <person name="Heitman J."/>
            <person name="Vilgalys R."/>
            <person name="Stajich J.E."/>
        </authorList>
    </citation>
    <scope>NUCLEOTIDE SEQUENCE [LARGE SCALE GENOMIC DNA]</scope>
    <source>
        <strain evidence="2 3">LSU 92-RS-03</strain>
    </source>
</reference>
<comment type="caution">
    <text evidence="2">The sequence shown here is derived from an EMBL/GenBank/DDBJ whole genome shotgun (WGS) entry which is preliminary data.</text>
</comment>
<name>A0A367J814_RHIST</name>
<dbReference type="Proteomes" id="UP000253551">
    <property type="component" value="Unassembled WGS sequence"/>
</dbReference>
<evidence type="ECO:0000256" key="1">
    <source>
        <dbReference type="SAM" id="MobiDB-lite"/>
    </source>
</evidence>
<organism evidence="2 3">
    <name type="scientific">Rhizopus stolonifer</name>
    <name type="common">Rhizopus nigricans</name>
    <dbReference type="NCBI Taxonomy" id="4846"/>
    <lineage>
        <taxon>Eukaryota</taxon>
        <taxon>Fungi</taxon>
        <taxon>Fungi incertae sedis</taxon>
        <taxon>Mucoromycota</taxon>
        <taxon>Mucoromycotina</taxon>
        <taxon>Mucoromycetes</taxon>
        <taxon>Mucorales</taxon>
        <taxon>Mucorineae</taxon>
        <taxon>Rhizopodaceae</taxon>
        <taxon>Rhizopus</taxon>
    </lineage>
</organism>
<protein>
    <submittedName>
        <fullName evidence="2">Uncharacterized protein</fullName>
    </submittedName>
</protein>
<accession>A0A367J814</accession>
<evidence type="ECO:0000313" key="2">
    <source>
        <dbReference type="EMBL" id="RCH86045.1"/>
    </source>
</evidence>
<dbReference type="EMBL" id="PJQM01004023">
    <property type="protein sequence ID" value="RCH86045.1"/>
    <property type="molecule type" value="Genomic_DNA"/>
</dbReference>
<feature type="region of interest" description="Disordered" evidence="1">
    <location>
        <begin position="50"/>
        <end position="100"/>
    </location>
</feature>
<dbReference type="AlphaFoldDB" id="A0A367J814"/>
<keyword evidence="3" id="KW-1185">Reference proteome</keyword>
<feature type="non-terminal residue" evidence="2">
    <location>
        <position position="1"/>
    </location>
</feature>
<dbReference type="OrthoDB" id="2259442at2759"/>
<feature type="compositionally biased region" description="Polar residues" evidence="1">
    <location>
        <begin position="54"/>
        <end position="75"/>
    </location>
</feature>
<sequence>RNSSTDYEKLPTMPANTIFDSSIDFESSSLLQGDGQVGFLSGHQSSAAIREESNNTLNNWRKSSHDINNPPDNDLSSSKRSSSDAENTHPTKKTKLEDEDCVLFGPIPTSISFSPVPHRA</sequence>
<proteinExistence type="predicted"/>
<gene>
    <name evidence="2" type="ORF">CU098_005891</name>
</gene>
<evidence type="ECO:0000313" key="3">
    <source>
        <dbReference type="Proteomes" id="UP000253551"/>
    </source>
</evidence>